<dbReference type="InterPro" id="IPR002575">
    <property type="entry name" value="Aminoglycoside_PTrfase"/>
</dbReference>
<protein>
    <submittedName>
        <fullName evidence="2">Phosphotransferase</fullName>
    </submittedName>
</protein>
<organism evidence="2 3">
    <name type="scientific">Fictibacillus iocasae</name>
    <dbReference type="NCBI Taxonomy" id="2715437"/>
    <lineage>
        <taxon>Bacteria</taxon>
        <taxon>Bacillati</taxon>
        <taxon>Bacillota</taxon>
        <taxon>Bacilli</taxon>
        <taxon>Bacillales</taxon>
        <taxon>Fictibacillaceae</taxon>
        <taxon>Fictibacillus</taxon>
    </lineage>
</organism>
<gene>
    <name evidence="2" type="ORF">ACFQPF_16385</name>
</gene>
<dbReference type="InterPro" id="IPR051678">
    <property type="entry name" value="AGP_Transferase"/>
</dbReference>
<reference evidence="3" key="1">
    <citation type="journal article" date="2019" name="Int. J. Syst. Evol. Microbiol.">
        <title>The Global Catalogue of Microorganisms (GCM) 10K type strain sequencing project: providing services to taxonomists for standard genome sequencing and annotation.</title>
        <authorList>
            <consortium name="The Broad Institute Genomics Platform"/>
            <consortium name="The Broad Institute Genome Sequencing Center for Infectious Disease"/>
            <person name="Wu L."/>
            <person name="Ma J."/>
        </authorList>
    </citation>
    <scope>NUCLEOTIDE SEQUENCE [LARGE SCALE GENOMIC DNA]</scope>
    <source>
        <strain evidence="3">NBRC 106396</strain>
    </source>
</reference>
<dbReference type="Pfam" id="PF01636">
    <property type="entry name" value="APH"/>
    <property type="match status" value="1"/>
</dbReference>
<evidence type="ECO:0000313" key="2">
    <source>
        <dbReference type="EMBL" id="MFC7373220.1"/>
    </source>
</evidence>
<sequence length="293" mass="33685">MQGVKSLIEMEFPDVHIKSIEKLGEGWRNEAYLVNDELVFRFAKNEAASKELEKEAALLPLLQANLSIEIPQFSYFYNKKDRLAFAGYKLLTGVLLEEDGVSKLNQQARKAIASDLAQFITGLRSFPALKAIKLGAPLFEPRQFFIHLLQDARFHIFPVINSQLQSYVLRRFQAYLDTAEHFLYEPCVVHADLSPDHFILDPTMTCLSGIIDFGDLCVTDPDYEFIYILEDGGEEFTRDVLKQCNHDAIERCLQKLSFFVTFDHIRYVLEGMRRGEEAWILEGLTALEEEMKT</sequence>
<dbReference type="PANTHER" id="PTHR21310">
    <property type="entry name" value="AMINOGLYCOSIDE PHOSPHOTRANSFERASE-RELATED-RELATED"/>
    <property type="match status" value="1"/>
</dbReference>
<dbReference type="PANTHER" id="PTHR21310:SF42">
    <property type="entry name" value="BIFUNCTIONAL AAC_APH"/>
    <property type="match status" value="1"/>
</dbReference>
<dbReference type="RefSeq" id="WP_379750913.1">
    <property type="nucleotide sequence ID" value="NZ_JBHTCP010000050.1"/>
</dbReference>
<dbReference type="SUPFAM" id="SSF56112">
    <property type="entry name" value="Protein kinase-like (PK-like)"/>
    <property type="match status" value="1"/>
</dbReference>
<dbReference type="Gene3D" id="3.90.1200.10">
    <property type="match status" value="1"/>
</dbReference>
<accession>A0ABW2NTU1</accession>
<dbReference type="EMBL" id="JBHTCP010000050">
    <property type="protein sequence ID" value="MFC7373220.1"/>
    <property type="molecule type" value="Genomic_DNA"/>
</dbReference>
<evidence type="ECO:0000259" key="1">
    <source>
        <dbReference type="Pfam" id="PF01636"/>
    </source>
</evidence>
<name>A0ABW2NTU1_9BACL</name>
<dbReference type="Gene3D" id="3.30.200.20">
    <property type="entry name" value="Phosphorylase Kinase, domain 1"/>
    <property type="match status" value="1"/>
</dbReference>
<evidence type="ECO:0000313" key="3">
    <source>
        <dbReference type="Proteomes" id="UP001596549"/>
    </source>
</evidence>
<dbReference type="InterPro" id="IPR011009">
    <property type="entry name" value="Kinase-like_dom_sf"/>
</dbReference>
<feature type="domain" description="Aminoglycoside phosphotransferase" evidence="1">
    <location>
        <begin position="20"/>
        <end position="244"/>
    </location>
</feature>
<proteinExistence type="predicted"/>
<comment type="caution">
    <text evidence="2">The sequence shown here is derived from an EMBL/GenBank/DDBJ whole genome shotgun (WGS) entry which is preliminary data.</text>
</comment>
<dbReference type="Proteomes" id="UP001596549">
    <property type="component" value="Unassembled WGS sequence"/>
</dbReference>
<keyword evidence="3" id="KW-1185">Reference proteome</keyword>